<feature type="transmembrane region" description="Helical" evidence="2">
    <location>
        <begin position="69"/>
        <end position="91"/>
    </location>
</feature>
<keyword evidence="2" id="KW-0812">Transmembrane</keyword>
<evidence type="ECO:0000313" key="4">
    <source>
        <dbReference type="EMBL" id="EXI88522.1"/>
    </source>
</evidence>
<dbReference type="AlphaFoldDB" id="A0A011QGV3"/>
<reference evidence="4" key="1">
    <citation type="submission" date="2014-02" db="EMBL/GenBank/DDBJ databases">
        <title>Expanding our view of genomic diversity in Candidatus Accumulibacter clades.</title>
        <authorList>
            <person name="Skennerton C.T."/>
            <person name="Barr J.J."/>
            <person name="Slater F.R."/>
            <person name="Bond P.L."/>
            <person name="Tyson G.W."/>
        </authorList>
    </citation>
    <scope>NUCLEOTIDE SEQUENCE [LARGE SCALE GENOMIC DNA]</scope>
</reference>
<evidence type="ECO:0000259" key="3">
    <source>
        <dbReference type="Pfam" id="PF04892"/>
    </source>
</evidence>
<dbReference type="Pfam" id="PF04892">
    <property type="entry name" value="VanZ"/>
    <property type="match status" value="1"/>
</dbReference>
<dbReference type="PANTHER" id="PTHR28008:SF1">
    <property type="entry name" value="DOMAIN PROTEIN, PUTATIVE (AFU_ORTHOLOGUE AFUA_3G10980)-RELATED"/>
    <property type="match status" value="1"/>
</dbReference>
<name>A0A011QGV3_ACCRE</name>
<dbReference type="Proteomes" id="UP000022141">
    <property type="component" value="Unassembled WGS sequence"/>
</dbReference>
<dbReference type="STRING" id="1454004.AW11_02142"/>
<organism evidence="4 5">
    <name type="scientific">Accumulibacter regalis</name>
    <dbReference type="NCBI Taxonomy" id="522306"/>
    <lineage>
        <taxon>Bacteria</taxon>
        <taxon>Pseudomonadati</taxon>
        <taxon>Pseudomonadota</taxon>
        <taxon>Betaproteobacteria</taxon>
        <taxon>Candidatus Accumulibacter</taxon>
    </lineage>
</organism>
<sequence>MEQDQPPLTSPADDQTPARQPLPRPTRLPLYLALAYLVLISYASLYPFANWRDLGLSPLAFLGAAWPRYWTAFDLAVNIAVYVPLGFLLALTLRHLPGRWSAAVAALLVGSLLSFTVECLQNWLPARVPSNIDLACNISGSAIGAVLAVWKGKPIFRRVAQLQQALLAPIPHAELGLVLIAMWLLTQLSPETLLFGVGDLRQVLGLTPAVPYAAPAFFMLETGVIVCNTIVIGLFTRTLLADRNAPHLVLFSFFMLALAIRTLAAAVLVAPHDALAWLTPGARLGLLIGGVLLSLLLLLPAALRIGFAGVALMAGTALVNLTPPNPYSEAALATWRQGHFLNFNGLTRWIASLWPFLALPYLTALGRRL</sequence>
<keyword evidence="2" id="KW-0472">Membrane</keyword>
<feature type="transmembrane region" description="Helical" evidence="2">
    <location>
        <begin position="162"/>
        <end position="185"/>
    </location>
</feature>
<protein>
    <submittedName>
        <fullName evidence="4">Integral membrane protein</fullName>
    </submittedName>
</protein>
<feature type="transmembrane region" description="Helical" evidence="2">
    <location>
        <begin position="212"/>
        <end position="236"/>
    </location>
</feature>
<feature type="region of interest" description="Disordered" evidence="1">
    <location>
        <begin position="1"/>
        <end position="22"/>
    </location>
</feature>
<gene>
    <name evidence="4" type="ORF">AW11_02142</name>
</gene>
<feature type="transmembrane region" description="Helical" evidence="2">
    <location>
        <begin position="275"/>
        <end position="298"/>
    </location>
</feature>
<feature type="transmembrane region" description="Helical" evidence="2">
    <location>
        <begin position="103"/>
        <end position="124"/>
    </location>
</feature>
<feature type="transmembrane region" description="Helical" evidence="2">
    <location>
        <begin position="28"/>
        <end position="49"/>
    </location>
</feature>
<evidence type="ECO:0000256" key="2">
    <source>
        <dbReference type="SAM" id="Phobius"/>
    </source>
</evidence>
<dbReference type="InterPro" id="IPR006976">
    <property type="entry name" value="VanZ-like"/>
</dbReference>
<accession>A0A011QGV3</accession>
<comment type="caution">
    <text evidence="4">The sequence shown here is derived from an EMBL/GenBank/DDBJ whole genome shotgun (WGS) entry which is preliminary data.</text>
</comment>
<keyword evidence="5" id="KW-1185">Reference proteome</keyword>
<evidence type="ECO:0000256" key="1">
    <source>
        <dbReference type="SAM" id="MobiDB-lite"/>
    </source>
</evidence>
<feature type="transmembrane region" description="Helical" evidence="2">
    <location>
        <begin position="248"/>
        <end position="269"/>
    </location>
</feature>
<proteinExistence type="predicted"/>
<feature type="transmembrane region" description="Helical" evidence="2">
    <location>
        <begin position="130"/>
        <end position="150"/>
    </location>
</feature>
<dbReference type="PATRIC" id="fig|1454004.3.peg.2220"/>
<dbReference type="PANTHER" id="PTHR28008">
    <property type="entry name" value="DOMAIN PROTEIN, PUTATIVE (AFU_ORTHOLOGUE AFUA_3G10980)-RELATED"/>
    <property type="match status" value="1"/>
</dbReference>
<dbReference type="eggNOG" id="COG5652">
    <property type="taxonomic scope" value="Bacteria"/>
</dbReference>
<dbReference type="EMBL" id="JEMY01000026">
    <property type="protein sequence ID" value="EXI88522.1"/>
    <property type="molecule type" value="Genomic_DNA"/>
</dbReference>
<evidence type="ECO:0000313" key="5">
    <source>
        <dbReference type="Proteomes" id="UP000022141"/>
    </source>
</evidence>
<keyword evidence="2" id="KW-1133">Transmembrane helix</keyword>
<feature type="domain" description="VanZ-like" evidence="3">
    <location>
        <begin position="43"/>
        <end position="150"/>
    </location>
</feature>